<keyword evidence="2" id="KW-1185">Reference proteome</keyword>
<protein>
    <submittedName>
        <fullName evidence="1">Uncharacterized protein</fullName>
    </submittedName>
</protein>
<dbReference type="EMBL" id="JAVRJZ010000006">
    <property type="protein sequence ID" value="KAK2721217.1"/>
    <property type="molecule type" value="Genomic_DNA"/>
</dbReference>
<sequence length="165" mass="19060">MLKVGEIGVPPPWEENRISSRLEFNVDQDTRADLAFCMMMDKEYKGYLPLITDRSKVDEIKHVGAIFWCPFKKVSKRFKLPPESSVFLEQVYAIKNVLGFIEVSVEEDKIIICSDSKSAIQAVVNANTMAKPNREVLKCYIKLQDIKQEESSYSVDLHPHYDLWK</sequence>
<comment type="caution">
    <text evidence="1">The sequence shown here is derived from an EMBL/GenBank/DDBJ whole genome shotgun (WGS) entry which is preliminary data.</text>
</comment>
<dbReference type="Proteomes" id="UP001187531">
    <property type="component" value="Unassembled WGS sequence"/>
</dbReference>
<gene>
    <name evidence="1" type="ORF">QYM36_003479</name>
</gene>
<dbReference type="InterPro" id="IPR036397">
    <property type="entry name" value="RNaseH_sf"/>
</dbReference>
<proteinExistence type="predicted"/>
<reference evidence="1" key="1">
    <citation type="submission" date="2023-07" db="EMBL/GenBank/DDBJ databases">
        <title>Chromosome-level genome assembly of Artemia franciscana.</title>
        <authorList>
            <person name="Jo E."/>
        </authorList>
    </citation>
    <scope>NUCLEOTIDE SEQUENCE</scope>
    <source>
        <tissue evidence="1">Whole body</tissue>
    </source>
</reference>
<organism evidence="1 2">
    <name type="scientific">Artemia franciscana</name>
    <name type="common">Brine shrimp</name>
    <name type="synonym">Artemia sanfranciscana</name>
    <dbReference type="NCBI Taxonomy" id="6661"/>
    <lineage>
        <taxon>Eukaryota</taxon>
        <taxon>Metazoa</taxon>
        <taxon>Ecdysozoa</taxon>
        <taxon>Arthropoda</taxon>
        <taxon>Crustacea</taxon>
        <taxon>Branchiopoda</taxon>
        <taxon>Anostraca</taxon>
        <taxon>Artemiidae</taxon>
        <taxon>Artemia</taxon>
    </lineage>
</organism>
<dbReference type="GO" id="GO:0003676">
    <property type="term" value="F:nucleic acid binding"/>
    <property type="evidence" value="ECO:0007669"/>
    <property type="project" value="InterPro"/>
</dbReference>
<dbReference type="AlphaFoldDB" id="A0AA88II38"/>
<evidence type="ECO:0000313" key="1">
    <source>
        <dbReference type="EMBL" id="KAK2721217.1"/>
    </source>
</evidence>
<dbReference type="Gene3D" id="3.30.420.10">
    <property type="entry name" value="Ribonuclease H-like superfamily/Ribonuclease H"/>
    <property type="match status" value="1"/>
</dbReference>
<name>A0AA88II38_ARTSF</name>
<evidence type="ECO:0000313" key="2">
    <source>
        <dbReference type="Proteomes" id="UP001187531"/>
    </source>
</evidence>
<accession>A0AA88II38</accession>